<keyword evidence="1" id="KW-1133">Transmembrane helix</keyword>
<keyword evidence="3" id="KW-1185">Reference proteome</keyword>
<evidence type="ECO:0000313" key="2">
    <source>
        <dbReference type="EMBL" id="CAI9725793.1"/>
    </source>
</evidence>
<dbReference type="EMBL" id="OX597820">
    <property type="protein sequence ID" value="CAI9725793.1"/>
    <property type="molecule type" value="Genomic_DNA"/>
</dbReference>
<protein>
    <submittedName>
        <fullName evidence="2">Uncharacterized protein</fullName>
    </submittedName>
</protein>
<accession>A0AA36B0Q1</accession>
<dbReference type="Proteomes" id="UP001162480">
    <property type="component" value="Chromosome 7"/>
</dbReference>
<keyword evidence="1" id="KW-0812">Transmembrane</keyword>
<feature type="transmembrane region" description="Helical" evidence="1">
    <location>
        <begin position="92"/>
        <end position="111"/>
    </location>
</feature>
<sequence>MLRRNIMKRKLRFFGHVMRQDGLERTNIIGKLTIKIFGDISDIHNLHITQVGSNCVQLDIRFHIDTKEPLPLFEQSIDVVCSCDCLYRWNNVVIFALVIVVIDVAVAGVIVDVFDDVVLETVAVL</sequence>
<evidence type="ECO:0000256" key="1">
    <source>
        <dbReference type="SAM" id="Phobius"/>
    </source>
</evidence>
<organism evidence="2 3">
    <name type="scientific">Octopus vulgaris</name>
    <name type="common">Common octopus</name>
    <dbReference type="NCBI Taxonomy" id="6645"/>
    <lineage>
        <taxon>Eukaryota</taxon>
        <taxon>Metazoa</taxon>
        <taxon>Spiralia</taxon>
        <taxon>Lophotrochozoa</taxon>
        <taxon>Mollusca</taxon>
        <taxon>Cephalopoda</taxon>
        <taxon>Coleoidea</taxon>
        <taxon>Octopodiformes</taxon>
        <taxon>Octopoda</taxon>
        <taxon>Incirrata</taxon>
        <taxon>Octopodidae</taxon>
        <taxon>Octopus</taxon>
    </lineage>
</organism>
<reference evidence="2" key="1">
    <citation type="submission" date="2023-08" db="EMBL/GenBank/DDBJ databases">
        <authorList>
            <person name="Alioto T."/>
            <person name="Alioto T."/>
            <person name="Gomez Garrido J."/>
        </authorList>
    </citation>
    <scope>NUCLEOTIDE SEQUENCE</scope>
</reference>
<gene>
    <name evidence="2" type="ORF">OCTVUL_1B015824</name>
</gene>
<dbReference type="AlphaFoldDB" id="A0AA36B0Q1"/>
<keyword evidence="1" id="KW-0472">Membrane</keyword>
<name>A0AA36B0Q1_OCTVU</name>
<evidence type="ECO:0000313" key="3">
    <source>
        <dbReference type="Proteomes" id="UP001162480"/>
    </source>
</evidence>
<proteinExistence type="predicted"/>